<evidence type="ECO:0000256" key="6">
    <source>
        <dbReference type="ARBA" id="ARBA00035183"/>
    </source>
</evidence>
<reference evidence="8 9" key="1">
    <citation type="journal article" date="2018" name="Elife">
        <title>Firefly genomes illuminate parallel origins of bioluminescence in beetles.</title>
        <authorList>
            <person name="Fallon T.R."/>
            <person name="Lower S.E."/>
            <person name="Chang C.H."/>
            <person name="Bessho-Uehara M."/>
            <person name="Martin G.J."/>
            <person name="Bewick A.J."/>
            <person name="Behringer M."/>
            <person name="Debat H.J."/>
            <person name="Wong I."/>
            <person name="Day J.C."/>
            <person name="Suvorov A."/>
            <person name="Silva C.J."/>
            <person name="Stanger-Hall K.F."/>
            <person name="Hall D.W."/>
            <person name="Schmitz R.J."/>
            <person name="Nelson D.R."/>
            <person name="Lewis S.M."/>
            <person name="Shigenobu S."/>
            <person name="Bybee S.M."/>
            <person name="Larracuente A.M."/>
            <person name="Oba Y."/>
            <person name="Weng J.K."/>
        </authorList>
    </citation>
    <scope>NUCLEOTIDE SEQUENCE [LARGE SCALE GENOMIC DNA]</scope>
    <source>
        <strain evidence="8">1611_PpyrPB1</strain>
        <tissue evidence="8">Whole body</tissue>
    </source>
</reference>
<dbReference type="GO" id="GO:0005762">
    <property type="term" value="C:mitochondrial large ribosomal subunit"/>
    <property type="evidence" value="ECO:0007669"/>
    <property type="project" value="TreeGrafter"/>
</dbReference>
<dbReference type="Proteomes" id="UP000327044">
    <property type="component" value="Unassembled WGS sequence"/>
</dbReference>
<dbReference type="OrthoDB" id="9939609at2759"/>
<dbReference type="InParanoid" id="A0A5N4A9U0"/>
<evidence type="ECO:0000313" key="9">
    <source>
        <dbReference type="Proteomes" id="UP000327044"/>
    </source>
</evidence>
<evidence type="ECO:0000313" key="8">
    <source>
        <dbReference type="EMBL" id="KAB0794091.1"/>
    </source>
</evidence>
<dbReference type="FunCoup" id="A0A5N4A9U0">
    <property type="interactions" value="267"/>
</dbReference>
<evidence type="ECO:0000256" key="3">
    <source>
        <dbReference type="ARBA" id="ARBA00022980"/>
    </source>
</evidence>
<dbReference type="InterPro" id="IPR018305">
    <property type="entry name" value="Ribosomal_m50"/>
</dbReference>
<dbReference type="PANTHER" id="PTHR31542:SF1">
    <property type="entry name" value="LARGE RIBOSOMAL SUBUNIT PROTEIN ML50"/>
    <property type="match status" value="1"/>
</dbReference>
<keyword evidence="4" id="KW-0496">Mitochondrion</keyword>
<keyword evidence="5" id="KW-0687">Ribonucleoprotein</keyword>
<keyword evidence="9" id="KW-1185">Reference proteome</keyword>
<comment type="subcellular location">
    <subcellularLocation>
        <location evidence="1">Mitochondrion</location>
    </subcellularLocation>
</comment>
<dbReference type="EMBL" id="VVIM01000009">
    <property type="protein sequence ID" value="KAB0794091.1"/>
    <property type="molecule type" value="Genomic_DNA"/>
</dbReference>
<evidence type="ECO:0000256" key="2">
    <source>
        <dbReference type="ARBA" id="ARBA00008860"/>
    </source>
</evidence>
<gene>
    <name evidence="8" type="ORF">PPYR_13711</name>
</gene>
<sequence>MATLARHGFFSKSKTPLRLLQANVTASNYATKAEKRKGIDRKVGPKIVSSAESLAAKGFLRPQKEYTPPEDVKSKLEAIFHSVLGTKEGQTRLDNLSLRFQVLNTCYKEFQHGIPNSLLHTIETTSDVHNFYTTPLSTITPYENIKNMDVPPNLHVQYEYHRFHPETDTKFGGITAFPRSSTIVSGLKYKEKYKGHQQRESWPFTT</sequence>
<comment type="similarity">
    <text evidence="2">Belongs to the mitochondrion-specific ribosomal protein mL50 family.</text>
</comment>
<organism evidence="8 9">
    <name type="scientific">Photinus pyralis</name>
    <name type="common">Common eastern firefly</name>
    <name type="synonym">Lampyris pyralis</name>
    <dbReference type="NCBI Taxonomy" id="7054"/>
    <lineage>
        <taxon>Eukaryota</taxon>
        <taxon>Metazoa</taxon>
        <taxon>Ecdysozoa</taxon>
        <taxon>Arthropoda</taxon>
        <taxon>Hexapoda</taxon>
        <taxon>Insecta</taxon>
        <taxon>Pterygota</taxon>
        <taxon>Neoptera</taxon>
        <taxon>Endopterygota</taxon>
        <taxon>Coleoptera</taxon>
        <taxon>Polyphaga</taxon>
        <taxon>Elateriformia</taxon>
        <taxon>Elateroidea</taxon>
        <taxon>Lampyridae</taxon>
        <taxon>Lampyrinae</taxon>
        <taxon>Photinus</taxon>
    </lineage>
</organism>
<evidence type="ECO:0000256" key="4">
    <source>
        <dbReference type="ARBA" id="ARBA00023128"/>
    </source>
</evidence>
<accession>A0A5N4A9U0</accession>
<dbReference type="Pfam" id="PF10501">
    <property type="entry name" value="Ribosomal_L50"/>
    <property type="match status" value="1"/>
</dbReference>
<dbReference type="PANTHER" id="PTHR31542">
    <property type="entry name" value="39A RIBOSOMAL PROTEIN L50, MITOCHONDRIAL"/>
    <property type="match status" value="1"/>
</dbReference>
<proteinExistence type="inferred from homology"/>
<name>A0A5N4A9U0_PHOPY</name>
<evidence type="ECO:0000256" key="1">
    <source>
        <dbReference type="ARBA" id="ARBA00004173"/>
    </source>
</evidence>
<keyword evidence="3" id="KW-0689">Ribosomal protein</keyword>
<protein>
    <recommendedName>
        <fullName evidence="6">Large ribosomal subunit protein mL50</fullName>
    </recommendedName>
    <alternativeName>
        <fullName evidence="7">39S ribosomal protein L50, mitochondrial</fullName>
    </alternativeName>
</protein>
<dbReference type="AlphaFoldDB" id="A0A5N4A9U0"/>
<comment type="caution">
    <text evidence="8">The sequence shown here is derived from an EMBL/GenBank/DDBJ whole genome shotgun (WGS) entry which is preliminary data.</text>
</comment>
<evidence type="ECO:0000256" key="5">
    <source>
        <dbReference type="ARBA" id="ARBA00023274"/>
    </source>
</evidence>
<evidence type="ECO:0000256" key="7">
    <source>
        <dbReference type="ARBA" id="ARBA00035398"/>
    </source>
</evidence>